<dbReference type="EMBL" id="MU003817">
    <property type="protein sequence ID" value="KAF2719010.1"/>
    <property type="molecule type" value="Genomic_DNA"/>
</dbReference>
<proteinExistence type="predicted"/>
<organism evidence="3 4">
    <name type="scientific">Polychaeton citri CBS 116435</name>
    <dbReference type="NCBI Taxonomy" id="1314669"/>
    <lineage>
        <taxon>Eukaryota</taxon>
        <taxon>Fungi</taxon>
        <taxon>Dikarya</taxon>
        <taxon>Ascomycota</taxon>
        <taxon>Pezizomycotina</taxon>
        <taxon>Dothideomycetes</taxon>
        <taxon>Dothideomycetidae</taxon>
        <taxon>Capnodiales</taxon>
        <taxon>Capnodiaceae</taxon>
        <taxon>Polychaeton</taxon>
    </lineage>
</organism>
<dbReference type="OrthoDB" id="416217at2759"/>
<gene>
    <name evidence="3" type="ORF">K431DRAFT_123373</name>
</gene>
<dbReference type="PROSITE" id="PS00463">
    <property type="entry name" value="ZN2_CY6_FUNGAL_1"/>
    <property type="match status" value="1"/>
</dbReference>
<dbReference type="GO" id="GO:0001228">
    <property type="term" value="F:DNA-binding transcription activator activity, RNA polymerase II-specific"/>
    <property type="evidence" value="ECO:0007669"/>
    <property type="project" value="TreeGrafter"/>
</dbReference>
<reference evidence="3" key="1">
    <citation type="journal article" date="2020" name="Stud. Mycol.">
        <title>101 Dothideomycetes genomes: a test case for predicting lifestyles and emergence of pathogens.</title>
        <authorList>
            <person name="Haridas S."/>
            <person name="Albert R."/>
            <person name="Binder M."/>
            <person name="Bloem J."/>
            <person name="Labutti K."/>
            <person name="Salamov A."/>
            <person name="Andreopoulos B."/>
            <person name="Baker S."/>
            <person name="Barry K."/>
            <person name="Bills G."/>
            <person name="Bluhm B."/>
            <person name="Cannon C."/>
            <person name="Castanera R."/>
            <person name="Culley D."/>
            <person name="Daum C."/>
            <person name="Ezra D."/>
            <person name="Gonzalez J."/>
            <person name="Henrissat B."/>
            <person name="Kuo A."/>
            <person name="Liang C."/>
            <person name="Lipzen A."/>
            <person name="Lutzoni F."/>
            <person name="Magnuson J."/>
            <person name="Mondo S."/>
            <person name="Nolan M."/>
            <person name="Ohm R."/>
            <person name="Pangilinan J."/>
            <person name="Park H.-J."/>
            <person name="Ramirez L."/>
            <person name="Alfaro M."/>
            <person name="Sun H."/>
            <person name="Tritt A."/>
            <person name="Yoshinaga Y."/>
            <person name="Zwiers L.-H."/>
            <person name="Turgeon B."/>
            <person name="Goodwin S."/>
            <person name="Spatafora J."/>
            <person name="Crous P."/>
            <person name="Grigoriev I."/>
        </authorList>
    </citation>
    <scope>NUCLEOTIDE SEQUENCE</scope>
    <source>
        <strain evidence="3">CBS 116435</strain>
    </source>
</reference>
<dbReference type="GO" id="GO:0008270">
    <property type="term" value="F:zinc ion binding"/>
    <property type="evidence" value="ECO:0007669"/>
    <property type="project" value="InterPro"/>
</dbReference>
<dbReference type="PANTHER" id="PTHR47784:SF9">
    <property type="entry name" value="ZN(II)2CYS6 TRANSCRIPTION FACTOR (EUROFUNG)"/>
    <property type="match status" value="1"/>
</dbReference>
<dbReference type="PRINTS" id="PR00755">
    <property type="entry name" value="AFLATOXINBRP"/>
</dbReference>
<dbReference type="InterPro" id="IPR036864">
    <property type="entry name" value="Zn2-C6_fun-type_DNA-bd_sf"/>
</dbReference>
<dbReference type="Proteomes" id="UP000799441">
    <property type="component" value="Unassembled WGS sequence"/>
</dbReference>
<dbReference type="InterPro" id="IPR001138">
    <property type="entry name" value="Zn2Cys6_DnaBD"/>
</dbReference>
<keyword evidence="4" id="KW-1185">Reference proteome</keyword>
<accession>A0A9P4UNH3</accession>
<dbReference type="InterPro" id="IPR053157">
    <property type="entry name" value="Sterol_Uptake_Regulator"/>
</dbReference>
<dbReference type="SUPFAM" id="SSF57701">
    <property type="entry name" value="Zn2/Cys6 DNA-binding domain"/>
    <property type="match status" value="1"/>
</dbReference>
<dbReference type="Gene3D" id="4.10.240.10">
    <property type="entry name" value="Zn(2)-C6 fungal-type DNA-binding domain"/>
    <property type="match status" value="1"/>
</dbReference>
<evidence type="ECO:0000313" key="4">
    <source>
        <dbReference type="Proteomes" id="UP000799441"/>
    </source>
</evidence>
<evidence type="ECO:0000313" key="3">
    <source>
        <dbReference type="EMBL" id="KAF2719010.1"/>
    </source>
</evidence>
<dbReference type="AlphaFoldDB" id="A0A9P4UNH3"/>
<dbReference type="Pfam" id="PF11951">
    <property type="entry name" value="Fungal_trans_2"/>
    <property type="match status" value="1"/>
</dbReference>
<sequence length="430" mass="48814">MSLHIVFEQPGALSRDPKLRTRRAHTKSRQGCRSCKTKRIKCDETKPDCTQCMERSLKCEYPAYAPVSSVGTDSQTASARAADRGILKAQILDFTHEVTPSCPVFVNPIYKPEDDFTLLDHFLECSEPWLGSKTFQTILLQHVVQWSTEHPPLLQATLAAAAAHLHTLHPDQVQWRIATAFHYNHATTRFLARFQDGLESTEAEAIFATGYLLLITSMSNVLEVYDETVQQQNLTTATAVEQQWSPLQSACGLATLFDSPVLAPTFEQGVWRSFREEWLHLKWLQSPETHLGSVRPTENDIVKIVEAAMDFSEDEATLTCRRPIWVLGELLRTNSEQDRSAKMTTWLATLPYSYLTLLKKHSIVAMMGIAAWCTLAFQGGQWWLNTFAQKLMEWIQAMARSQKEQCRQNDGLLNVLEKLAKQTDSLRQNK</sequence>
<dbReference type="InterPro" id="IPR021858">
    <property type="entry name" value="Fun_TF"/>
</dbReference>
<dbReference type="SMART" id="SM00066">
    <property type="entry name" value="GAL4"/>
    <property type="match status" value="1"/>
</dbReference>
<evidence type="ECO:0000259" key="2">
    <source>
        <dbReference type="PROSITE" id="PS50048"/>
    </source>
</evidence>
<comment type="caution">
    <text evidence="3">The sequence shown here is derived from an EMBL/GenBank/DDBJ whole genome shotgun (WGS) entry which is preliminary data.</text>
</comment>
<name>A0A9P4UNH3_9PEZI</name>
<dbReference type="Pfam" id="PF00172">
    <property type="entry name" value="Zn_clus"/>
    <property type="match status" value="1"/>
</dbReference>
<dbReference type="CDD" id="cd00067">
    <property type="entry name" value="GAL4"/>
    <property type="match status" value="1"/>
</dbReference>
<evidence type="ECO:0000256" key="1">
    <source>
        <dbReference type="ARBA" id="ARBA00023242"/>
    </source>
</evidence>
<dbReference type="PANTHER" id="PTHR47784">
    <property type="entry name" value="STEROL UPTAKE CONTROL PROTEIN 2"/>
    <property type="match status" value="1"/>
</dbReference>
<dbReference type="PROSITE" id="PS50048">
    <property type="entry name" value="ZN2_CY6_FUNGAL_2"/>
    <property type="match status" value="1"/>
</dbReference>
<protein>
    <recommendedName>
        <fullName evidence="2">Zn(2)-C6 fungal-type domain-containing protein</fullName>
    </recommendedName>
</protein>
<keyword evidence="1" id="KW-0539">Nucleus</keyword>
<feature type="domain" description="Zn(2)-C6 fungal-type" evidence="2">
    <location>
        <begin position="31"/>
        <end position="61"/>
    </location>
</feature>